<protein>
    <submittedName>
        <fullName evidence="1">Triacylglycerol lipase</fullName>
    </submittedName>
</protein>
<evidence type="ECO:0000313" key="1">
    <source>
        <dbReference type="EMBL" id="KAK3366659.1"/>
    </source>
</evidence>
<reference evidence="1" key="2">
    <citation type="submission" date="2023-06" db="EMBL/GenBank/DDBJ databases">
        <authorList>
            <consortium name="Lawrence Berkeley National Laboratory"/>
            <person name="Haridas S."/>
            <person name="Hensen N."/>
            <person name="Bonometti L."/>
            <person name="Westerberg I."/>
            <person name="Brannstrom I.O."/>
            <person name="Guillou S."/>
            <person name="Cros-Aarteil S."/>
            <person name="Calhoun S."/>
            <person name="Kuo A."/>
            <person name="Mondo S."/>
            <person name="Pangilinan J."/>
            <person name="Riley R."/>
            <person name="Labutti K."/>
            <person name="Andreopoulos B."/>
            <person name="Lipzen A."/>
            <person name="Chen C."/>
            <person name="Yanf M."/>
            <person name="Daum C."/>
            <person name="Ng V."/>
            <person name="Clum A."/>
            <person name="Steindorff A."/>
            <person name="Ohm R."/>
            <person name="Martin F."/>
            <person name="Silar P."/>
            <person name="Natvig D."/>
            <person name="Lalanne C."/>
            <person name="Gautier V."/>
            <person name="Ament-Velasquez S.L."/>
            <person name="Kruys A."/>
            <person name="Hutchinson M.I."/>
            <person name="Powell A.J."/>
            <person name="Barry K."/>
            <person name="Miller A.N."/>
            <person name="Grigoriev I.V."/>
            <person name="Debuchy R."/>
            <person name="Gladieux P."/>
            <person name="Thoren M.H."/>
            <person name="Johannesson H."/>
        </authorList>
    </citation>
    <scope>NUCLEOTIDE SEQUENCE</scope>
    <source>
        <strain evidence="1">CBS 958.72</strain>
    </source>
</reference>
<evidence type="ECO:0000313" key="2">
    <source>
        <dbReference type="Proteomes" id="UP001287356"/>
    </source>
</evidence>
<name>A0AAE0N254_9PEZI</name>
<comment type="caution">
    <text evidence="1">The sequence shown here is derived from an EMBL/GenBank/DDBJ whole genome shotgun (WGS) entry which is preliminary data.</text>
</comment>
<keyword evidence="2" id="KW-1185">Reference proteome</keyword>
<dbReference type="AlphaFoldDB" id="A0AAE0N254"/>
<dbReference type="EMBL" id="JAULSN010000007">
    <property type="protein sequence ID" value="KAK3366659.1"/>
    <property type="molecule type" value="Genomic_DNA"/>
</dbReference>
<accession>A0AAE0N254</accession>
<reference evidence="1" key="1">
    <citation type="journal article" date="2023" name="Mol. Phylogenet. Evol.">
        <title>Genome-scale phylogeny and comparative genomics of the fungal order Sordariales.</title>
        <authorList>
            <person name="Hensen N."/>
            <person name="Bonometti L."/>
            <person name="Westerberg I."/>
            <person name="Brannstrom I.O."/>
            <person name="Guillou S."/>
            <person name="Cros-Aarteil S."/>
            <person name="Calhoun S."/>
            <person name="Haridas S."/>
            <person name="Kuo A."/>
            <person name="Mondo S."/>
            <person name="Pangilinan J."/>
            <person name="Riley R."/>
            <person name="LaButti K."/>
            <person name="Andreopoulos B."/>
            <person name="Lipzen A."/>
            <person name="Chen C."/>
            <person name="Yan M."/>
            <person name="Daum C."/>
            <person name="Ng V."/>
            <person name="Clum A."/>
            <person name="Steindorff A."/>
            <person name="Ohm R.A."/>
            <person name="Martin F."/>
            <person name="Silar P."/>
            <person name="Natvig D.O."/>
            <person name="Lalanne C."/>
            <person name="Gautier V."/>
            <person name="Ament-Velasquez S.L."/>
            <person name="Kruys A."/>
            <person name="Hutchinson M.I."/>
            <person name="Powell A.J."/>
            <person name="Barry K."/>
            <person name="Miller A.N."/>
            <person name="Grigoriev I.V."/>
            <person name="Debuchy R."/>
            <person name="Gladieux P."/>
            <person name="Hiltunen Thoren M."/>
            <person name="Johannesson H."/>
        </authorList>
    </citation>
    <scope>NUCLEOTIDE SEQUENCE</scope>
    <source>
        <strain evidence="1">CBS 958.72</strain>
    </source>
</reference>
<proteinExistence type="predicted"/>
<dbReference type="Proteomes" id="UP001287356">
    <property type="component" value="Unassembled WGS sequence"/>
</dbReference>
<sequence length="185" mass="19875">MAAEEVTGPRIVLISLNCQPFFDEVYGSLLTELESKASLQRVNEADSAIRLLSEQPQPSAALVTDEALTAAENARVWEAVLQCPTAIKPFFAKGGLKWEVGSYHRTTLVLNRDVVTNDLVTKPPPQYRQKAVFVKNSQVFAPTSANTVGETAVALASIERGKLGYVGDVNAEKGSDAVILALCGL</sequence>
<organism evidence="1 2">
    <name type="scientific">Lasiosphaeria ovina</name>
    <dbReference type="NCBI Taxonomy" id="92902"/>
    <lineage>
        <taxon>Eukaryota</taxon>
        <taxon>Fungi</taxon>
        <taxon>Dikarya</taxon>
        <taxon>Ascomycota</taxon>
        <taxon>Pezizomycotina</taxon>
        <taxon>Sordariomycetes</taxon>
        <taxon>Sordariomycetidae</taxon>
        <taxon>Sordariales</taxon>
        <taxon>Lasiosphaeriaceae</taxon>
        <taxon>Lasiosphaeria</taxon>
    </lineage>
</organism>
<gene>
    <name evidence="1" type="ORF">B0T24DRAFT_651217</name>
</gene>